<protein>
    <submittedName>
        <fullName evidence="12">Putative DNA damage-binding protein</fullName>
    </submittedName>
</protein>
<dbReference type="GO" id="GO:0003684">
    <property type="term" value="F:damaged DNA binding"/>
    <property type="evidence" value="ECO:0007669"/>
    <property type="project" value="InterPro"/>
</dbReference>
<dbReference type="InterPro" id="IPR036322">
    <property type="entry name" value="WD40_repeat_dom_sf"/>
</dbReference>
<evidence type="ECO:0000256" key="5">
    <source>
        <dbReference type="ARBA" id="ARBA00022763"/>
    </source>
</evidence>
<dbReference type="GO" id="GO:0006281">
    <property type="term" value="P:DNA repair"/>
    <property type="evidence" value="ECO:0000318"/>
    <property type="project" value="GO_Central"/>
</dbReference>
<feature type="region of interest" description="Disordered" evidence="11">
    <location>
        <begin position="1"/>
        <end position="74"/>
    </location>
</feature>
<dbReference type="InterPro" id="IPR001680">
    <property type="entry name" value="WD40_rpt"/>
</dbReference>
<name>A0A0K9NVW1_ZOSMR</name>
<evidence type="ECO:0000256" key="6">
    <source>
        <dbReference type="ARBA" id="ARBA00022786"/>
    </source>
</evidence>
<reference evidence="13" key="1">
    <citation type="journal article" date="2016" name="Nature">
        <title>The genome of the seagrass Zostera marina reveals angiosperm adaptation to the sea.</title>
        <authorList>
            <person name="Olsen J.L."/>
            <person name="Rouze P."/>
            <person name="Verhelst B."/>
            <person name="Lin Y.-C."/>
            <person name="Bayer T."/>
            <person name="Collen J."/>
            <person name="Dattolo E."/>
            <person name="De Paoli E."/>
            <person name="Dittami S."/>
            <person name="Maumus F."/>
            <person name="Michel G."/>
            <person name="Kersting A."/>
            <person name="Lauritano C."/>
            <person name="Lohaus R."/>
            <person name="Toepel M."/>
            <person name="Tonon T."/>
            <person name="Vanneste K."/>
            <person name="Amirebrahimi M."/>
            <person name="Brakel J."/>
            <person name="Bostroem C."/>
            <person name="Chovatia M."/>
            <person name="Grimwood J."/>
            <person name="Jenkins J.W."/>
            <person name="Jueterbock A."/>
            <person name="Mraz A."/>
            <person name="Stam W.T."/>
            <person name="Tice H."/>
            <person name="Bornberg-Bauer E."/>
            <person name="Green P.J."/>
            <person name="Pearson G.A."/>
            <person name="Procaccini G."/>
            <person name="Duarte C.M."/>
            <person name="Schmutz J."/>
            <person name="Reusch T.B.H."/>
            <person name="Van de Peer Y."/>
        </authorList>
    </citation>
    <scope>NUCLEOTIDE SEQUENCE [LARGE SCALE GENOMIC DNA]</scope>
    <source>
        <strain evidence="13">cv. Finnish</strain>
    </source>
</reference>
<feature type="compositionally biased region" description="Low complexity" evidence="11">
    <location>
        <begin position="21"/>
        <end position="30"/>
    </location>
</feature>
<comment type="subcellular location">
    <subcellularLocation>
        <location evidence="1">Nucleus</location>
    </subcellularLocation>
</comment>
<keyword evidence="9" id="KW-0539">Nucleus</keyword>
<keyword evidence="13" id="KW-1185">Reference proteome</keyword>
<dbReference type="GO" id="GO:0005634">
    <property type="term" value="C:nucleus"/>
    <property type="evidence" value="ECO:0000318"/>
    <property type="project" value="GO_Central"/>
</dbReference>
<evidence type="ECO:0000256" key="1">
    <source>
        <dbReference type="ARBA" id="ARBA00004123"/>
    </source>
</evidence>
<evidence type="ECO:0000313" key="13">
    <source>
        <dbReference type="Proteomes" id="UP000036987"/>
    </source>
</evidence>
<evidence type="ECO:0000256" key="9">
    <source>
        <dbReference type="ARBA" id="ARBA00023242"/>
    </source>
</evidence>
<feature type="repeat" description="WD" evidence="10">
    <location>
        <begin position="182"/>
        <end position="215"/>
    </location>
</feature>
<feature type="repeat" description="WD" evidence="10">
    <location>
        <begin position="370"/>
        <end position="403"/>
    </location>
</feature>
<comment type="caution">
    <text evidence="12">The sequence shown here is derived from an EMBL/GenBank/DDBJ whole genome shotgun (WGS) entry which is preliminary data.</text>
</comment>
<keyword evidence="5" id="KW-0227">DNA damage</keyword>
<feature type="compositionally biased region" description="Acidic residues" evidence="11">
    <location>
        <begin position="31"/>
        <end position="43"/>
    </location>
</feature>
<evidence type="ECO:0000256" key="3">
    <source>
        <dbReference type="ARBA" id="ARBA00022574"/>
    </source>
</evidence>
<dbReference type="SMART" id="SM00320">
    <property type="entry name" value="WD40"/>
    <property type="match status" value="5"/>
</dbReference>
<dbReference type="InterPro" id="IPR015943">
    <property type="entry name" value="WD40/YVTN_repeat-like_dom_sf"/>
</dbReference>
<accession>A0A0K9NVW1</accession>
<dbReference type="Gene3D" id="2.130.10.10">
    <property type="entry name" value="YVTN repeat-like/Quinoprotein amine dehydrogenase"/>
    <property type="match status" value="1"/>
</dbReference>
<keyword evidence="4" id="KW-0677">Repeat</keyword>
<keyword evidence="7" id="KW-0238">DNA-binding</keyword>
<evidence type="ECO:0000256" key="7">
    <source>
        <dbReference type="ARBA" id="ARBA00023125"/>
    </source>
</evidence>
<dbReference type="OMA" id="DSIFGNM"/>
<proteinExistence type="inferred from homology"/>
<dbReference type="PROSITE" id="PS50082">
    <property type="entry name" value="WD_REPEATS_2"/>
    <property type="match status" value="2"/>
</dbReference>
<keyword evidence="8" id="KW-0234">DNA repair</keyword>
<gene>
    <name evidence="12" type="ORF">ZOSMA_56G00090</name>
</gene>
<organism evidence="12 13">
    <name type="scientific">Zostera marina</name>
    <name type="common">Eelgrass</name>
    <dbReference type="NCBI Taxonomy" id="29655"/>
    <lineage>
        <taxon>Eukaryota</taxon>
        <taxon>Viridiplantae</taxon>
        <taxon>Streptophyta</taxon>
        <taxon>Embryophyta</taxon>
        <taxon>Tracheophyta</taxon>
        <taxon>Spermatophyta</taxon>
        <taxon>Magnoliopsida</taxon>
        <taxon>Liliopsida</taxon>
        <taxon>Zosteraceae</taxon>
        <taxon>Zostera</taxon>
    </lineage>
</organism>
<feature type="region of interest" description="Disordered" evidence="11">
    <location>
        <begin position="517"/>
        <end position="544"/>
    </location>
</feature>
<keyword evidence="3 10" id="KW-0853">WD repeat</keyword>
<evidence type="ECO:0000256" key="8">
    <source>
        <dbReference type="ARBA" id="ARBA00023204"/>
    </source>
</evidence>
<dbReference type="Pfam" id="PF00400">
    <property type="entry name" value="WD40"/>
    <property type="match status" value="2"/>
</dbReference>
<sequence length="544" mass="61793">MPTSRPITRSRTRTQASISLSDQYDVSSSDTSDDDNNSDLQEYFEEKEKEDGFLNDQGNRTESENMRGKSVDEGRMKSSISISFKKTCKVCKGTDHQAGFRGATYFDCPRKPCFLCKLPGHTTITCPQRMPLENALSAASPWRTSKNIRTCLDYVFKRQLRPNIPTIKPAFCIPNQVDRVLIRFHSRRITCLEFHPSKNGVLLSGDKKGQLGIWDYTKLCEKTIYESVHSCILNNIKFITKNDGTIYTSSSDGSVSCTDLETGMSSRLMDLNPDGWNGPANWRMIYGLDCNQEKGLLLAADNLGSLYMFDPRSNKMLTEPLLIHKRGSKVVGLHCNPFQSDILLSCGNDHFARIWDLRQLGTGKSSSLCNLQHDRVVNSAYFSPRTGSKIVTTSQDNRIRVWDCIFRDMERPAREIVHSHDFNRYLTPFRAEWDPKDPSESLIVIGRYITENYDGLALHPIDFIDTATGQLVAEVIEPDMPTISSVNKLHPVENLMASGSSRSIFIWKPQKQQNLKKQKQVDIGSDVNEEKTENKKKFIKLRKK</sequence>
<evidence type="ECO:0000256" key="2">
    <source>
        <dbReference type="ARBA" id="ARBA00005434"/>
    </source>
</evidence>
<dbReference type="SUPFAM" id="SSF50978">
    <property type="entry name" value="WD40 repeat-like"/>
    <property type="match status" value="1"/>
</dbReference>
<dbReference type="GO" id="GO:0080008">
    <property type="term" value="C:Cul4-RING E3 ubiquitin ligase complex"/>
    <property type="evidence" value="ECO:0007669"/>
    <property type="project" value="InterPro"/>
</dbReference>
<comment type="similarity">
    <text evidence="2">Belongs to the WD repeat DDB2/WDR76 family.</text>
</comment>
<dbReference type="InterPro" id="IPR033312">
    <property type="entry name" value="DDB2"/>
</dbReference>
<dbReference type="GO" id="GO:0009411">
    <property type="term" value="P:response to UV"/>
    <property type="evidence" value="ECO:0000318"/>
    <property type="project" value="GO_Central"/>
</dbReference>
<feature type="compositionally biased region" description="Basic and acidic residues" evidence="11">
    <location>
        <begin position="59"/>
        <end position="74"/>
    </location>
</feature>
<dbReference type="STRING" id="29655.A0A0K9NVW1"/>
<dbReference type="PROSITE" id="PS50294">
    <property type="entry name" value="WD_REPEATS_REGION"/>
    <property type="match status" value="1"/>
</dbReference>
<dbReference type="EMBL" id="LFYR01001565">
    <property type="protein sequence ID" value="KMZ60778.1"/>
    <property type="molecule type" value="Genomic_DNA"/>
</dbReference>
<evidence type="ECO:0000256" key="4">
    <source>
        <dbReference type="ARBA" id="ARBA00022737"/>
    </source>
</evidence>
<evidence type="ECO:0000256" key="10">
    <source>
        <dbReference type="PROSITE-ProRule" id="PRU00221"/>
    </source>
</evidence>
<dbReference type="PANTHER" id="PTHR15169">
    <property type="entry name" value="DAMAGE-SPECIFIC DNA BINDING PROTEIN 2"/>
    <property type="match status" value="1"/>
</dbReference>
<evidence type="ECO:0000256" key="11">
    <source>
        <dbReference type="SAM" id="MobiDB-lite"/>
    </source>
</evidence>
<keyword evidence="6" id="KW-0833">Ubl conjugation pathway</keyword>
<dbReference type="AlphaFoldDB" id="A0A0K9NVW1"/>
<evidence type="ECO:0000313" key="12">
    <source>
        <dbReference type="EMBL" id="KMZ60778.1"/>
    </source>
</evidence>
<dbReference type="OrthoDB" id="9890280at2759"/>
<dbReference type="PANTHER" id="PTHR15169:SF0">
    <property type="entry name" value="DNA DAMAGE-BINDING PROTEIN 2"/>
    <property type="match status" value="1"/>
</dbReference>
<dbReference type="Proteomes" id="UP000036987">
    <property type="component" value="Unassembled WGS sequence"/>
</dbReference>